<proteinExistence type="predicted"/>
<dbReference type="EMBL" id="JAQQWK010000014">
    <property type="protein sequence ID" value="KAK8016726.1"/>
    <property type="molecule type" value="Genomic_DNA"/>
</dbReference>
<gene>
    <name evidence="1" type="ORF">PG993_014915</name>
</gene>
<comment type="caution">
    <text evidence="1">The sequence shown here is derived from an EMBL/GenBank/DDBJ whole genome shotgun (WGS) entry which is preliminary data.</text>
</comment>
<reference evidence="1 2" key="1">
    <citation type="submission" date="2023-01" db="EMBL/GenBank/DDBJ databases">
        <title>Analysis of 21 Apiospora genomes using comparative genomics revels a genus with tremendous synthesis potential of carbohydrate active enzymes and secondary metabolites.</title>
        <authorList>
            <person name="Sorensen T."/>
        </authorList>
    </citation>
    <scope>NUCLEOTIDE SEQUENCE [LARGE SCALE GENOMIC DNA]</scope>
    <source>
        <strain evidence="1 2">CBS 33761</strain>
    </source>
</reference>
<sequence length="117" mass="13083">MHPRPTIRRADGHHRAGVRKGAKYAVRLGRARLIMAVRSCGERGKQQRRAILQETTASCSRAAIDFWNLGLTGLGERPSIRWTRDSGAGPIRRAAWERRRRVGRADHGAGQRAYGDS</sequence>
<accession>A0ABR1RP35</accession>
<name>A0ABR1RP35_9PEZI</name>
<protein>
    <recommendedName>
        <fullName evidence="3">Transposase</fullName>
    </recommendedName>
</protein>
<evidence type="ECO:0008006" key="3">
    <source>
        <dbReference type="Google" id="ProtNLM"/>
    </source>
</evidence>
<evidence type="ECO:0000313" key="2">
    <source>
        <dbReference type="Proteomes" id="UP001444661"/>
    </source>
</evidence>
<keyword evidence="2" id="KW-1185">Reference proteome</keyword>
<evidence type="ECO:0000313" key="1">
    <source>
        <dbReference type="EMBL" id="KAK8016726.1"/>
    </source>
</evidence>
<dbReference type="Proteomes" id="UP001444661">
    <property type="component" value="Unassembled WGS sequence"/>
</dbReference>
<organism evidence="1 2">
    <name type="scientific">Apiospora rasikravindrae</name>
    <dbReference type="NCBI Taxonomy" id="990691"/>
    <lineage>
        <taxon>Eukaryota</taxon>
        <taxon>Fungi</taxon>
        <taxon>Dikarya</taxon>
        <taxon>Ascomycota</taxon>
        <taxon>Pezizomycotina</taxon>
        <taxon>Sordariomycetes</taxon>
        <taxon>Xylariomycetidae</taxon>
        <taxon>Amphisphaeriales</taxon>
        <taxon>Apiosporaceae</taxon>
        <taxon>Apiospora</taxon>
    </lineage>
</organism>